<comment type="caution">
    <text evidence="1">The sequence shown here is derived from an EMBL/GenBank/DDBJ whole genome shotgun (WGS) entry which is preliminary data.</text>
</comment>
<dbReference type="EMBL" id="BPLR01008557">
    <property type="protein sequence ID" value="GIY25550.1"/>
    <property type="molecule type" value="Genomic_DNA"/>
</dbReference>
<evidence type="ECO:0000313" key="1">
    <source>
        <dbReference type="EMBL" id="GIY25550.1"/>
    </source>
</evidence>
<evidence type="ECO:0000313" key="2">
    <source>
        <dbReference type="Proteomes" id="UP001054945"/>
    </source>
</evidence>
<keyword evidence="2" id="KW-1185">Reference proteome</keyword>
<name>A0AAV4RZ41_CAEEX</name>
<organism evidence="1 2">
    <name type="scientific">Caerostris extrusa</name>
    <name type="common">Bark spider</name>
    <name type="synonym">Caerostris bankana</name>
    <dbReference type="NCBI Taxonomy" id="172846"/>
    <lineage>
        <taxon>Eukaryota</taxon>
        <taxon>Metazoa</taxon>
        <taxon>Ecdysozoa</taxon>
        <taxon>Arthropoda</taxon>
        <taxon>Chelicerata</taxon>
        <taxon>Arachnida</taxon>
        <taxon>Araneae</taxon>
        <taxon>Araneomorphae</taxon>
        <taxon>Entelegynae</taxon>
        <taxon>Araneoidea</taxon>
        <taxon>Araneidae</taxon>
        <taxon>Caerostris</taxon>
    </lineage>
</organism>
<gene>
    <name evidence="1" type="ORF">CEXT_179101</name>
</gene>
<proteinExistence type="predicted"/>
<protein>
    <submittedName>
        <fullName evidence="1">Uncharacterized protein</fullName>
    </submittedName>
</protein>
<dbReference type="Proteomes" id="UP001054945">
    <property type="component" value="Unassembled WGS sequence"/>
</dbReference>
<sequence>MTTCDVKLEKVDGARLEDLGHHGYGKGKSKVIRQFLRFHNCEGHRYRGQNRDLTPDTAPFSDNELIKHASHSRVPKKKRVHGANLRVKVSGDLRREGGAMERGMNLSLP</sequence>
<reference evidence="1 2" key="1">
    <citation type="submission" date="2021-06" db="EMBL/GenBank/DDBJ databases">
        <title>Caerostris extrusa draft genome.</title>
        <authorList>
            <person name="Kono N."/>
            <person name="Arakawa K."/>
        </authorList>
    </citation>
    <scope>NUCLEOTIDE SEQUENCE [LARGE SCALE GENOMIC DNA]</scope>
</reference>
<dbReference type="AlphaFoldDB" id="A0AAV4RZ41"/>
<accession>A0AAV4RZ41</accession>